<dbReference type="InterPro" id="IPR024932">
    <property type="entry name" value="ApbE"/>
</dbReference>
<dbReference type="SUPFAM" id="SSF143631">
    <property type="entry name" value="ApbE-like"/>
    <property type="match status" value="1"/>
</dbReference>
<evidence type="ECO:0000256" key="3">
    <source>
        <dbReference type="ARBA" id="ARBA00016337"/>
    </source>
</evidence>
<evidence type="ECO:0000256" key="10">
    <source>
        <dbReference type="ARBA" id="ARBA00048540"/>
    </source>
</evidence>
<dbReference type="PANTHER" id="PTHR30040">
    <property type="entry name" value="THIAMINE BIOSYNTHESIS LIPOPROTEIN APBE"/>
    <property type="match status" value="1"/>
</dbReference>
<dbReference type="EC" id="2.7.1.180" evidence="2"/>
<evidence type="ECO:0000256" key="9">
    <source>
        <dbReference type="ARBA" id="ARBA00031306"/>
    </source>
</evidence>
<dbReference type="InterPro" id="IPR003374">
    <property type="entry name" value="ApbE-like_sf"/>
</dbReference>
<comment type="catalytic activity">
    <reaction evidence="10">
        <text>L-threonyl-[protein] + FAD = FMN-L-threonyl-[protein] + AMP + H(+)</text>
        <dbReference type="Rhea" id="RHEA:36847"/>
        <dbReference type="Rhea" id="RHEA-COMP:11060"/>
        <dbReference type="Rhea" id="RHEA-COMP:11061"/>
        <dbReference type="ChEBI" id="CHEBI:15378"/>
        <dbReference type="ChEBI" id="CHEBI:30013"/>
        <dbReference type="ChEBI" id="CHEBI:57692"/>
        <dbReference type="ChEBI" id="CHEBI:74257"/>
        <dbReference type="ChEBI" id="CHEBI:456215"/>
        <dbReference type="EC" id="2.7.1.180"/>
    </reaction>
</comment>
<dbReference type="Gene3D" id="3.10.520.10">
    <property type="entry name" value="ApbE-like domains"/>
    <property type="match status" value="1"/>
</dbReference>
<reference evidence="11" key="1">
    <citation type="submission" date="2019-08" db="EMBL/GenBank/DDBJ databases">
        <authorList>
            <person name="Kucharzyk K."/>
            <person name="Murdoch R.W."/>
            <person name="Higgins S."/>
            <person name="Loffler F."/>
        </authorList>
    </citation>
    <scope>NUCLEOTIDE SEQUENCE</scope>
</reference>
<dbReference type="GO" id="GO:0046872">
    <property type="term" value="F:metal ion binding"/>
    <property type="evidence" value="ECO:0007669"/>
    <property type="project" value="UniProtKB-KW"/>
</dbReference>
<dbReference type="GO" id="GO:0016740">
    <property type="term" value="F:transferase activity"/>
    <property type="evidence" value="ECO:0007669"/>
    <property type="project" value="UniProtKB-KW"/>
</dbReference>
<gene>
    <name evidence="11" type="primary">apbE_56</name>
    <name evidence="11" type="ORF">SDC9_193162</name>
</gene>
<organism evidence="11">
    <name type="scientific">bioreactor metagenome</name>
    <dbReference type="NCBI Taxonomy" id="1076179"/>
    <lineage>
        <taxon>unclassified sequences</taxon>
        <taxon>metagenomes</taxon>
        <taxon>ecological metagenomes</taxon>
    </lineage>
</organism>
<evidence type="ECO:0000256" key="5">
    <source>
        <dbReference type="ARBA" id="ARBA00022679"/>
    </source>
</evidence>
<name>A0A645I2T2_9ZZZZ</name>
<protein>
    <recommendedName>
        <fullName evidence="3">FAD:protein FMN transferase</fullName>
        <ecNumber evidence="2">2.7.1.180</ecNumber>
    </recommendedName>
    <alternativeName>
        <fullName evidence="9">Flavin transferase</fullName>
    </alternativeName>
</protein>
<evidence type="ECO:0000256" key="1">
    <source>
        <dbReference type="ARBA" id="ARBA00001946"/>
    </source>
</evidence>
<dbReference type="PANTHER" id="PTHR30040:SF2">
    <property type="entry name" value="FAD:PROTEIN FMN TRANSFERASE"/>
    <property type="match status" value="1"/>
</dbReference>
<dbReference type="AlphaFoldDB" id="A0A645I2T2"/>
<accession>A0A645I2T2</accession>
<comment type="caution">
    <text evidence="11">The sequence shown here is derived from an EMBL/GenBank/DDBJ whole genome shotgun (WGS) entry which is preliminary data.</text>
</comment>
<evidence type="ECO:0000256" key="2">
    <source>
        <dbReference type="ARBA" id="ARBA00011955"/>
    </source>
</evidence>
<dbReference type="Pfam" id="PF02424">
    <property type="entry name" value="ApbE"/>
    <property type="match status" value="1"/>
</dbReference>
<keyword evidence="4" id="KW-0285">Flavoprotein</keyword>
<evidence type="ECO:0000313" key="11">
    <source>
        <dbReference type="EMBL" id="MPN45595.1"/>
    </source>
</evidence>
<sequence>MGGKTDGSDFNIGIQKPFDDSQIFALVKTKNMSVVTSGDYERYFYYDGVLYHHILDPTTGYSVRNGLNAVTIIAQDSLTAEILSTTCFVLGKDKGLELIDSMEGVYALFILSDGTYVTSDGFDENVDITYQ</sequence>
<evidence type="ECO:0000256" key="8">
    <source>
        <dbReference type="ARBA" id="ARBA00022842"/>
    </source>
</evidence>
<evidence type="ECO:0000256" key="6">
    <source>
        <dbReference type="ARBA" id="ARBA00022723"/>
    </source>
</evidence>
<evidence type="ECO:0000256" key="4">
    <source>
        <dbReference type="ARBA" id="ARBA00022630"/>
    </source>
</evidence>
<keyword evidence="8" id="KW-0460">Magnesium</keyword>
<evidence type="ECO:0000256" key="7">
    <source>
        <dbReference type="ARBA" id="ARBA00022827"/>
    </source>
</evidence>
<proteinExistence type="predicted"/>
<keyword evidence="5 11" id="KW-0808">Transferase</keyword>
<dbReference type="EMBL" id="VSSQ01105616">
    <property type="protein sequence ID" value="MPN45595.1"/>
    <property type="molecule type" value="Genomic_DNA"/>
</dbReference>
<comment type="cofactor">
    <cofactor evidence="1">
        <name>Mg(2+)</name>
        <dbReference type="ChEBI" id="CHEBI:18420"/>
    </cofactor>
</comment>
<keyword evidence="7" id="KW-0274">FAD</keyword>
<keyword evidence="6" id="KW-0479">Metal-binding</keyword>